<dbReference type="SMART" id="SM00283">
    <property type="entry name" value="MA"/>
    <property type="match status" value="1"/>
</dbReference>
<dbReference type="STRING" id="1770053.SAMN05216551_11825"/>
<reference evidence="8" key="1">
    <citation type="submission" date="2016-09" db="EMBL/GenBank/DDBJ databases">
        <authorList>
            <person name="Varghese N."/>
            <person name="Submissions S."/>
        </authorList>
    </citation>
    <scope>NUCLEOTIDE SEQUENCE [LARGE SCALE GENOMIC DNA]</scope>
    <source>
        <strain evidence="8">JS23</strain>
    </source>
</reference>
<comment type="similarity">
    <text evidence="3">Belongs to the methyl-accepting chemotaxis (MCP) protein family.</text>
</comment>
<feature type="transmembrane region" description="Helical" evidence="5">
    <location>
        <begin position="229"/>
        <end position="252"/>
    </location>
</feature>
<name>A0A1H2PXY8_9BURK</name>
<dbReference type="GO" id="GO:0006935">
    <property type="term" value="P:chemotaxis"/>
    <property type="evidence" value="ECO:0007669"/>
    <property type="project" value="InterPro"/>
</dbReference>
<dbReference type="PANTHER" id="PTHR43531:SF14">
    <property type="entry name" value="METHYL-ACCEPTING CHEMOTAXIS PROTEIN I-RELATED"/>
    <property type="match status" value="1"/>
</dbReference>
<comment type="subcellular location">
    <subcellularLocation>
        <location evidence="1">Membrane</location>
    </subcellularLocation>
</comment>
<keyword evidence="5" id="KW-1133">Transmembrane helix</keyword>
<evidence type="ECO:0000256" key="1">
    <source>
        <dbReference type="ARBA" id="ARBA00004370"/>
    </source>
</evidence>
<evidence type="ECO:0000256" key="3">
    <source>
        <dbReference type="ARBA" id="ARBA00029447"/>
    </source>
</evidence>
<dbReference type="InterPro" id="IPR004090">
    <property type="entry name" value="Chemotax_Me-accpt_rcpt"/>
</dbReference>
<keyword evidence="5" id="KW-0812">Transmembrane</keyword>
<dbReference type="Gene3D" id="1.10.287.950">
    <property type="entry name" value="Methyl-accepting chemotaxis protein"/>
    <property type="match status" value="1"/>
</dbReference>
<evidence type="ECO:0000313" key="7">
    <source>
        <dbReference type="EMBL" id="SDV51519.1"/>
    </source>
</evidence>
<keyword evidence="5" id="KW-0472">Membrane</keyword>
<evidence type="ECO:0000256" key="4">
    <source>
        <dbReference type="PROSITE-ProRule" id="PRU00284"/>
    </source>
</evidence>
<proteinExistence type="inferred from homology"/>
<dbReference type="GO" id="GO:0005886">
    <property type="term" value="C:plasma membrane"/>
    <property type="evidence" value="ECO:0007669"/>
    <property type="project" value="TreeGrafter"/>
</dbReference>
<organism evidence="7 8">
    <name type="scientific">Chitinasiproducens palmae</name>
    <dbReference type="NCBI Taxonomy" id="1770053"/>
    <lineage>
        <taxon>Bacteria</taxon>
        <taxon>Pseudomonadati</taxon>
        <taxon>Pseudomonadota</taxon>
        <taxon>Betaproteobacteria</taxon>
        <taxon>Burkholderiales</taxon>
        <taxon>Burkholderiaceae</taxon>
        <taxon>Chitinasiproducens</taxon>
    </lineage>
</organism>
<dbReference type="PRINTS" id="PR00260">
    <property type="entry name" value="CHEMTRNSDUCR"/>
</dbReference>
<evidence type="ECO:0000256" key="2">
    <source>
        <dbReference type="ARBA" id="ARBA00022481"/>
    </source>
</evidence>
<accession>A0A1H2PXY8</accession>
<evidence type="ECO:0000256" key="5">
    <source>
        <dbReference type="SAM" id="Phobius"/>
    </source>
</evidence>
<keyword evidence="8" id="KW-1185">Reference proteome</keyword>
<feature type="transmembrane region" description="Helical" evidence="5">
    <location>
        <begin position="40"/>
        <end position="60"/>
    </location>
</feature>
<dbReference type="SUPFAM" id="SSF58104">
    <property type="entry name" value="Methyl-accepting chemotaxis protein (MCP) signaling domain"/>
    <property type="match status" value="1"/>
</dbReference>
<dbReference type="FunFam" id="1.10.287.950:FF:000001">
    <property type="entry name" value="Methyl-accepting chemotaxis sensory transducer"/>
    <property type="match status" value="1"/>
</dbReference>
<dbReference type="Proteomes" id="UP000243719">
    <property type="component" value="Unassembled WGS sequence"/>
</dbReference>
<dbReference type="GO" id="GO:0004888">
    <property type="term" value="F:transmembrane signaling receptor activity"/>
    <property type="evidence" value="ECO:0007669"/>
    <property type="project" value="InterPro"/>
</dbReference>
<dbReference type="OrthoDB" id="9795078at2"/>
<dbReference type="InterPro" id="IPR051310">
    <property type="entry name" value="MCP_chemotaxis"/>
</dbReference>
<dbReference type="EMBL" id="FNLO01000018">
    <property type="protein sequence ID" value="SDV51519.1"/>
    <property type="molecule type" value="Genomic_DNA"/>
</dbReference>
<evidence type="ECO:0000259" key="6">
    <source>
        <dbReference type="PROSITE" id="PS50111"/>
    </source>
</evidence>
<dbReference type="RefSeq" id="WP_091913237.1">
    <property type="nucleotide sequence ID" value="NZ_FNLO01000018.1"/>
</dbReference>
<dbReference type="GO" id="GO:0007165">
    <property type="term" value="P:signal transduction"/>
    <property type="evidence" value="ECO:0007669"/>
    <property type="project" value="UniProtKB-KW"/>
</dbReference>
<protein>
    <submittedName>
        <fullName evidence="7">Methyl-accepting chemotaxis protein</fullName>
    </submittedName>
</protein>
<feature type="domain" description="Methyl-accepting transducer" evidence="6">
    <location>
        <begin position="313"/>
        <end position="542"/>
    </location>
</feature>
<sequence>METGAVPRAVLGVHANAAPSPRNTRWRRGLSVRLSVKTTLRLAFAILLCGALAIGGFALWQIDRLSLSAQSIYDHGHVASRAAEQARGYLLRASRSQKMLVTATTAKERDELAADIERDLDGLSEALTTLRRYSGATGRAGTSAGDGDALQRAFASAVATWRDNLRAFVKLVREQPLDPSQMSWRVGTQDVSLLVETGKLEKRVDELVTRSGATARTTMEASMSIFRTSFLLIAAITAALIVGALVVSEWVVRRLTAQLGGEPVHAMEIARRIAGGELDRPIGLRRGDSSSLLHALSEMQRGLSVMVGEVASSAEAIAAASGEISAGNLDLSRRTEEQAVSLERTASSMAQLTTTVRQNADHAREASRLAENASAIAQRGGTAVARVVATMGDISQSAHSIADITGVIEGIAFQTNILALNAAVEAARAGEEGRGFSVVAGEVRSLAQRSAAAAKEIKTLIDASLARTDAGGALAQEAGDTMHEVVDATRRVTEIIAAISSASAEQSAGIEGMGHAVAQMDASTQQNAALVEQASAAARSLDDQTQALKRLFSRFRLARA</sequence>
<dbReference type="PROSITE" id="PS50111">
    <property type="entry name" value="CHEMOTAXIS_TRANSDUC_2"/>
    <property type="match status" value="1"/>
</dbReference>
<dbReference type="Pfam" id="PF00015">
    <property type="entry name" value="MCPsignal"/>
    <property type="match status" value="1"/>
</dbReference>
<dbReference type="InterPro" id="IPR004089">
    <property type="entry name" value="MCPsignal_dom"/>
</dbReference>
<evidence type="ECO:0000313" key="8">
    <source>
        <dbReference type="Proteomes" id="UP000243719"/>
    </source>
</evidence>
<keyword evidence="2" id="KW-0488">Methylation</keyword>
<keyword evidence="4" id="KW-0807">Transducer</keyword>
<dbReference type="AlphaFoldDB" id="A0A1H2PXY8"/>
<gene>
    <name evidence="7" type="ORF">SAMN05216551_11825</name>
</gene>
<dbReference type="CDD" id="cd11386">
    <property type="entry name" value="MCP_signal"/>
    <property type="match status" value="1"/>
</dbReference>
<dbReference type="PANTHER" id="PTHR43531">
    <property type="entry name" value="PROTEIN ICFG"/>
    <property type="match status" value="1"/>
</dbReference>